<dbReference type="PANTHER" id="PTHR11977">
    <property type="entry name" value="VILLIN"/>
    <property type="match status" value="1"/>
</dbReference>
<dbReference type="FunFam" id="3.40.20.10:FF:000028">
    <property type="entry name" value="Villin-like 1"/>
    <property type="match status" value="1"/>
</dbReference>
<dbReference type="SMART" id="SM00262">
    <property type="entry name" value="GEL"/>
    <property type="match status" value="4"/>
</dbReference>
<dbReference type="AlphaFoldDB" id="A0A843UYD3"/>
<dbReference type="OrthoDB" id="6375767at2759"/>
<name>A0A843UYD3_COLES</name>
<evidence type="ECO:0000313" key="3">
    <source>
        <dbReference type="EMBL" id="MQL86620.1"/>
    </source>
</evidence>
<dbReference type="SUPFAM" id="SSF82754">
    <property type="entry name" value="C-terminal, gelsolin-like domain of Sec23/24"/>
    <property type="match status" value="1"/>
</dbReference>
<proteinExistence type="predicted"/>
<sequence>MNVSYLLTNNSGIEIWRIKNFRPVSVPCTAYGKFFTGDAYIILKTTALKSGAFRHDIHYWLGKDASQDEAGTAAVKTVELDAALGGRAVQYREVQGHETAKFLSYFKPCIIPQEGGVSSGFKHTEINQQEHETRLYVCKGKHVVHVPFARASLNHDDIFILDTRSKLFQFNGSNSSIQERAKALEVVQYIKDMYHGGKCDVAAVEDGKLMADADAGEFWNFFGGFAPLPRKAASEGDKASESSAKLHCIKKGQSVIVRAESLTKSLLDTNKCYLLDCGTEVFVWLGRSTSLEERKNASAAAEELIRGPDQMESHIIRVIEGFETVTFRSKFDSWSQTNDVSVSAEGRGKVAALLKCQGLNVKGLTKAASVKEEPQPYIDCTGVLKVWRVNGREKIFISSSDQSKFYSGDCYIFQYTYPGEDKDVYLVGTWFGRKSVEVRNSFILYLVPFLMRDNYPNCTNLTNR</sequence>
<comment type="caution">
    <text evidence="3">The sequence shown here is derived from an EMBL/GenBank/DDBJ whole genome shotgun (WGS) entry which is preliminary data.</text>
</comment>
<feature type="domain" description="Gelsolin-like" evidence="2">
    <location>
        <begin position="257"/>
        <end position="323"/>
    </location>
</feature>
<protein>
    <recommendedName>
        <fullName evidence="2">Gelsolin-like domain-containing protein</fullName>
    </recommendedName>
</protein>
<dbReference type="InterPro" id="IPR007122">
    <property type="entry name" value="Villin/Gelsolin"/>
</dbReference>
<accession>A0A843UYD3</accession>
<dbReference type="Proteomes" id="UP000652761">
    <property type="component" value="Unassembled WGS sequence"/>
</dbReference>
<dbReference type="PANTHER" id="PTHR11977:SF138">
    <property type="entry name" value="VILLIN-4"/>
    <property type="match status" value="1"/>
</dbReference>
<dbReference type="InterPro" id="IPR036180">
    <property type="entry name" value="Gelsolin-like_dom_sf"/>
</dbReference>
<dbReference type="InterPro" id="IPR007123">
    <property type="entry name" value="Gelsolin-like_dom"/>
</dbReference>
<dbReference type="GO" id="GO:0051015">
    <property type="term" value="F:actin filament binding"/>
    <property type="evidence" value="ECO:0007669"/>
    <property type="project" value="InterPro"/>
</dbReference>
<keyword evidence="4" id="KW-1185">Reference proteome</keyword>
<organism evidence="3 4">
    <name type="scientific">Colocasia esculenta</name>
    <name type="common">Wild taro</name>
    <name type="synonym">Arum esculentum</name>
    <dbReference type="NCBI Taxonomy" id="4460"/>
    <lineage>
        <taxon>Eukaryota</taxon>
        <taxon>Viridiplantae</taxon>
        <taxon>Streptophyta</taxon>
        <taxon>Embryophyta</taxon>
        <taxon>Tracheophyta</taxon>
        <taxon>Spermatophyta</taxon>
        <taxon>Magnoliopsida</taxon>
        <taxon>Liliopsida</taxon>
        <taxon>Araceae</taxon>
        <taxon>Aroideae</taxon>
        <taxon>Colocasieae</taxon>
        <taxon>Colocasia</taxon>
    </lineage>
</organism>
<dbReference type="FunFam" id="3.40.20.10:FF:000002">
    <property type="entry name" value="Gelsolin"/>
    <property type="match status" value="1"/>
</dbReference>
<dbReference type="EMBL" id="NMUH01000915">
    <property type="protein sequence ID" value="MQL86620.1"/>
    <property type="molecule type" value="Genomic_DNA"/>
</dbReference>
<evidence type="ECO:0000259" key="2">
    <source>
        <dbReference type="Pfam" id="PF00626"/>
    </source>
</evidence>
<evidence type="ECO:0000313" key="4">
    <source>
        <dbReference type="Proteomes" id="UP000652761"/>
    </source>
</evidence>
<dbReference type="CDD" id="cd11292">
    <property type="entry name" value="gelsolin_S3_like"/>
    <property type="match status" value="1"/>
</dbReference>
<reference evidence="3" key="1">
    <citation type="submission" date="2017-07" db="EMBL/GenBank/DDBJ databases">
        <title>Taro Niue Genome Assembly and Annotation.</title>
        <authorList>
            <person name="Atibalentja N."/>
            <person name="Keating K."/>
            <person name="Fields C.J."/>
        </authorList>
    </citation>
    <scope>NUCLEOTIDE SEQUENCE</scope>
    <source>
        <strain evidence="3">Niue_2</strain>
        <tissue evidence="3">Leaf</tissue>
    </source>
</reference>
<dbReference type="CDD" id="cd11290">
    <property type="entry name" value="gelsolin_S1_like"/>
    <property type="match status" value="1"/>
</dbReference>
<dbReference type="SUPFAM" id="SSF55753">
    <property type="entry name" value="Actin depolymerizing proteins"/>
    <property type="match status" value="3"/>
</dbReference>
<evidence type="ECO:0000256" key="1">
    <source>
        <dbReference type="ARBA" id="ARBA00022737"/>
    </source>
</evidence>
<dbReference type="GO" id="GO:0051014">
    <property type="term" value="P:actin filament severing"/>
    <property type="evidence" value="ECO:0007669"/>
    <property type="project" value="TreeGrafter"/>
</dbReference>
<keyword evidence="1" id="KW-0677">Repeat</keyword>
<gene>
    <name evidence="3" type="ORF">Taro_019167</name>
</gene>
<dbReference type="Gene3D" id="3.40.20.10">
    <property type="entry name" value="Severin"/>
    <property type="match status" value="4"/>
</dbReference>
<dbReference type="Pfam" id="PF00626">
    <property type="entry name" value="Gelsolin"/>
    <property type="match status" value="3"/>
</dbReference>
<feature type="domain" description="Gelsolin-like" evidence="2">
    <location>
        <begin position="29"/>
        <end position="103"/>
    </location>
</feature>
<dbReference type="PRINTS" id="PR00597">
    <property type="entry name" value="GELSOLIN"/>
</dbReference>
<dbReference type="InterPro" id="IPR029006">
    <property type="entry name" value="ADF-H/Gelsolin-like_dom_sf"/>
</dbReference>
<feature type="domain" description="Gelsolin-like" evidence="2">
    <location>
        <begin position="143"/>
        <end position="207"/>
    </location>
</feature>